<organism evidence="3 4">
    <name type="scientific">Marinilactibacillus piezotolerans</name>
    <dbReference type="NCBI Taxonomy" id="258723"/>
    <lineage>
        <taxon>Bacteria</taxon>
        <taxon>Bacillati</taxon>
        <taxon>Bacillota</taxon>
        <taxon>Bacilli</taxon>
        <taxon>Lactobacillales</taxon>
        <taxon>Carnobacteriaceae</taxon>
        <taxon>Marinilactibacillus</taxon>
    </lineage>
</organism>
<reference evidence="4" key="1">
    <citation type="submission" date="2016-10" db="EMBL/GenBank/DDBJ databases">
        <authorList>
            <person name="Varghese N."/>
            <person name="Submissions S."/>
        </authorList>
    </citation>
    <scope>NUCLEOTIDE SEQUENCE [LARGE SCALE GENOMIC DNA]</scope>
    <source>
        <strain evidence="4">DSM 16108</strain>
    </source>
</reference>
<gene>
    <name evidence="3" type="ORF">SAMN04488569_10061</name>
</gene>
<evidence type="ECO:0000313" key="4">
    <source>
        <dbReference type="Proteomes" id="UP000199589"/>
    </source>
</evidence>
<evidence type="ECO:0000259" key="2">
    <source>
        <dbReference type="Pfam" id="PF14690"/>
    </source>
</evidence>
<dbReference type="PANTHER" id="PTHR33498:SF1">
    <property type="entry name" value="TRANSPOSASE FOR INSERTION SEQUENCE ELEMENT IS1557"/>
    <property type="match status" value="1"/>
</dbReference>
<evidence type="ECO:0000313" key="3">
    <source>
        <dbReference type="EMBL" id="SFK00958.1"/>
    </source>
</evidence>
<proteinExistence type="predicted"/>
<dbReference type="RefSeq" id="WP_091895982.1">
    <property type="nucleotide sequence ID" value="NZ_FOSJ01000006.1"/>
</dbReference>
<dbReference type="InterPro" id="IPR002560">
    <property type="entry name" value="Transposase_DDE"/>
</dbReference>
<dbReference type="Proteomes" id="UP000199589">
    <property type="component" value="Unassembled WGS sequence"/>
</dbReference>
<dbReference type="PANTHER" id="PTHR33498">
    <property type="entry name" value="TRANSPOSASE FOR INSERTION SEQUENCE ELEMENT IS1557"/>
    <property type="match status" value="1"/>
</dbReference>
<dbReference type="NCBIfam" id="NF033550">
    <property type="entry name" value="transpos_ISL3"/>
    <property type="match status" value="1"/>
</dbReference>
<dbReference type="OrthoDB" id="2154174at2"/>
<sequence length="434" mass="50649">MLQPNDIKHLLNIQDPSISLTQLDKKTINGKLTNVVKGILTYIPVACPCCGVRNSHYTIIKHGTKLSKILWNKVAGYPTYLYLKKQRFFCKACTRTFSAHSSEVEKNCFISNKVKQHIGAQSVEDLSMKYIAEEHTVSPVTVKRIVSQFAKGYYPDFQSLPTCLLFDEFKSVKSVNGAMSFIYADGDTHEVIDILPDRRKHYLKLHFQKYPLKVREQVKLIVIDMNAAYEFAIKELFPNTRVLIDRFHIVQLVNRTLNRTRVKVMNQYNRSSYPSKGIYNKLKNHWRLLLKEESELSRTDYKFYSCFGQTTQKHIVDTLLNLSEELRKAYQFYQNILYALKEKQFSYFQETLENTPSDCSDIMKVTRRTLQYHTKKGHIETAFHYSYSNGPLEGTNNKVKNIKRTAYGFVSFNSFRNRLLLSLKMKPKKRSSIK</sequence>
<evidence type="ECO:0000259" key="1">
    <source>
        <dbReference type="Pfam" id="PF01610"/>
    </source>
</evidence>
<protein>
    <submittedName>
        <fullName evidence="3">Transposase</fullName>
    </submittedName>
</protein>
<dbReference type="Pfam" id="PF14690">
    <property type="entry name" value="Zn_ribbon_ISL3"/>
    <property type="match status" value="1"/>
</dbReference>
<feature type="domain" description="Transposase IS204/IS1001/IS1096/IS1165 DDE" evidence="1">
    <location>
        <begin position="167"/>
        <end position="419"/>
    </location>
</feature>
<accession>A0A1I3W000</accession>
<name>A0A1I3W000_9LACT</name>
<keyword evidence="4" id="KW-1185">Reference proteome</keyword>
<dbReference type="Pfam" id="PF01610">
    <property type="entry name" value="DDE_Tnp_ISL3"/>
    <property type="match status" value="1"/>
</dbReference>
<dbReference type="InterPro" id="IPR047951">
    <property type="entry name" value="Transpos_ISL3"/>
</dbReference>
<feature type="domain" description="Transposase IS204/IS1001/IS1096/IS1165 zinc-finger" evidence="2">
    <location>
        <begin position="44"/>
        <end position="93"/>
    </location>
</feature>
<dbReference type="InterPro" id="IPR029261">
    <property type="entry name" value="Transposase_Znf"/>
</dbReference>
<dbReference type="EMBL" id="FOSJ01000006">
    <property type="protein sequence ID" value="SFK00958.1"/>
    <property type="molecule type" value="Genomic_DNA"/>
</dbReference>
<dbReference type="AlphaFoldDB" id="A0A1I3W000"/>